<dbReference type="InterPro" id="IPR001881">
    <property type="entry name" value="EGF-like_Ca-bd_dom"/>
</dbReference>
<feature type="disulfide bond" evidence="11">
    <location>
        <begin position="1049"/>
        <end position="1058"/>
    </location>
</feature>
<dbReference type="InterPro" id="IPR032675">
    <property type="entry name" value="LRR_dom_sf"/>
</dbReference>
<evidence type="ECO:0000256" key="12">
    <source>
        <dbReference type="SAM" id="SignalP"/>
    </source>
</evidence>
<dbReference type="SMART" id="SM00365">
    <property type="entry name" value="LRR_SD22"/>
    <property type="match status" value="10"/>
</dbReference>
<feature type="chain" id="PRO_5015115739" evidence="12">
    <location>
        <begin position="24"/>
        <end position="1499"/>
    </location>
</feature>
<feature type="disulfide bond" evidence="11">
    <location>
        <begin position="1011"/>
        <end position="1020"/>
    </location>
</feature>
<feature type="disulfide bond" evidence="11">
    <location>
        <begin position="1408"/>
        <end position="1417"/>
    </location>
</feature>
<dbReference type="SMART" id="SM00041">
    <property type="entry name" value="CT"/>
    <property type="match status" value="1"/>
</dbReference>
<feature type="disulfide bond" evidence="11">
    <location>
        <begin position="971"/>
        <end position="980"/>
    </location>
</feature>
<keyword evidence="9 11" id="KW-1015">Disulfide bond</keyword>
<dbReference type="SMART" id="SM00369">
    <property type="entry name" value="LRR_TYP"/>
    <property type="match status" value="16"/>
</dbReference>
<dbReference type="InterPro" id="IPR013320">
    <property type="entry name" value="ConA-like_dom_sf"/>
</dbReference>
<dbReference type="InterPro" id="IPR006207">
    <property type="entry name" value="Cys_knot_C"/>
</dbReference>
<dbReference type="GO" id="GO:0005576">
    <property type="term" value="C:extracellular region"/>
    <property type="evidence" value="ECO:0007669"/>
    <property type="project" value="UniProtKB-SubCell"/>
</dbReference>
<evidence type="ECO:0000259" key="14">
    <source>
        <dbReference type="PROSITE" id="PS50025"/>
    </source>
</evidence>
<dbReference type="SUPFAM" id="SSF49899">
    <property type="entry name" value="Concanavalin A-like lectins/glucanases"/>
    <property type="match status" value="1"/>
</dbReference>
<dbReference type="InterPro" id="IPR001791">
    <property type="entry name" value="Laminin_G"/>
</dbReference>
<feature type="disulfide bond" evidence="11">
    <location>
        <begin position="1127"/>
        <end position="1136"/>
    </location>
</feature>
<keyword evidence="2" id="KW-0217">Developmental protein</keyword>
<sequence length="1499" mass="165825">MLSQMRNITLWVALLALVSRVTPCPSRCRCDSQFSAVSVQCDNAQLLSLDALSEIQEPERVVKLDLSYNNLTLIGDLSNFPSLDQLLLDHNQIEYILPNAFSKLANLERLSLKNNRLQQISPRVFQENSNLQKLDLSFNKIQKVSANDFKYTSSLRVLKLDHNLLLCIEDGSFAELFNLETLQLNNNNLTTLSKTNFLGLRSLKALSANDNNLLCDCELSWLPEWLAARPALSLSPLLCRAPEHLKLSPISALAPKQLTCDSGGDAIQQLYNGYVIGSGVSNEEAPATGIEKYCPATHICPEQCTCTPEGPVVDCSDRGLTHIPYNIPENVRDLQLQSNKIRHIPKDAFTSFKRIAKIDICNNRIETIDAHALSGLRFLTSLSMYSNRIQDLPSGVFSGLTSLNILLLNANKIKCIRKETFAHLSNLRLLSLFGNEIQALHPATFSTLNNRTSFHLGDNPLICDCNLGWIKNVDSREASLATCLSPSRVSGRKLRDMTRSDFTCIDGEEARTAEAGECKVDLPCPERCSCLADGTVSCRNADFDAIPRDIPRYTTTLDLYGNNIQEVKEEGLFVNLKKLRKIDLSHNNIESIQPNSFEGAEFLESLVLSGNKLSDIDPGVFKNMRHLERLELRENSFRCIRNDSFSAISNLRMLDLGQNGIKTIDKNAFNGLNNLQTLNLLENHLVCNCHLSWLNVWLKEQNAKGLANGNPRCQEPARFRSLPIADLNGPDLTCSDSDYNGCELVINCPPECVCSGTKAKCSGARGKVPHNIPEETTDLVISPGFIQTFDPQDFAYLPNLKRLDLSHNNIDRIIAPNASFDGLQELQELHLDYNYIRCIRREMFGYYSKLRSLTISANSISQIPEGVFEDLRNLKTLEFADNQLYCDCKIRWLAEEIRSKSLLGPDAECVEPARMAGKSVYKTDLGNFVCESGEPPVHIEAKCNACVLEPCQNNGTCTTFGSLASEFECECLKNYGGKFCEEILDYCYESPCKNGGTCISDRIEKKYTCVCPDGFTGSTCSNNVNDCAENDCRHGSTCVDGINGYSCECPIGYAGKFCEIDIDICAVGTNPCRSGAVCVDKGHDYTCECAEGFQGRNCDTEVDFCSDKPCKNGGICISNYDKYTCECALPFFGDNCEFTSEIEPVESAFQMDSACSVNPCLNEGLCSPVSYGDNSYKCTCINGFSGLHCEQSTSILILSEESSLKMSISFPTAHEIELNLNVYSENGRVLYSDLGSPDTHFILEIIDGKVHVSYKMDPKEKAVQVFSEKVFPTPDGTLTKLVIQLVDGSVILKTSQGGVHRGYENRQKVLKAGQKSLSVPYAQVYLGSLPASVLLDLPEKSKSFIGCISSLKTNGQLYNFEKATGVEKMKPGSCEGGEDLPISGCDDHDCQNGGICTENGKLKYECACQPGWLGERCEKRRKCGAQKSALVYSDSGCESVREYNIVNCPELCYEGDAPLCCQPTRFRTYNIKYLCGDGSRTDAIPTHVVKKCHCEPCPS</sequence>
<keyword evidence="5" id="KW-0433">Leucine-rich repeat</keyword>
<evidence type="ECO:0000256" key="1">
    <source>
        <dbReference type="ARBA" id="ARBA00004613"/>
    </source>
</evidence>
<dbReference type="InterPro" id="IPR000152">
    <property type="entry name" value="EGF-type_Asp/Asn_hydroxyl_site"/>
</dbReference>
<dbReference type="InterPro" id="IPR000742">
    <property type="entry name" value="EGF"/>
</dbReference>
<feature type="domain" description="EGF-like" evidence="15">
    <location>
        <begin position="983"/>
        <end position="1021"/>
    </location>
</feature>
<dbReference type="GO" id="GO:0042063">
    <property type="term" value="P:gliogenesis"/>
    <property type="evidence" value="ECO:0007669"/>
    <property type="project" value="UniProtKB-ARBA"/>
</dbReference>
<keyword evidence="3" id="KW-0964">Secreted</keyword>
<dbReference type="FunFam" id="2.10.25.10:FF:000066">
    <property type="entry name" value="FAT atypical cadherin 4"/>
    <property type="match status" value="1"/>
</dbReference>
<dbReference type="Gene3D" id="2.10.25.10">
    <property type="entry name" value="Laminin"/>
    <property type="match status" value="7"/>
</dbReference>
<dbReference type="SUPFAM" id="SSF57196">
    <property type="entry name" value="EGF/Laminin"/>
    <property type="match status" value="3"/>
</dbReference>
<dbReference type="PROSITE" id="PS01225">
    <property type="entry name" value="CTCK_2"/>
    <property type="match status" value="1"/>
</dbReference>
<evidence type="ECO:0000256" key="10">
    <source>
        <dbReference type="ARBA" id="ARBA00023180"/>
    </source>
</evidence>
<dbReference type="SUPFAM" id="SSF52058">
    <property type="entry name" value="L domain-like"/>
    <property type="match status" value="3"/>
</dbReference>
<dbReference type="CDD" id="cd00110">
    <property type="entry name" value="LamG"/>
    <property type="match status" value="1"/>
</dbReference>
<dbReference type="FunFam" id="2.10.25.10:FF:000045">
    <property type="entry name" value="Slit guidance ligand 2"/>
    <property type="match status" value="1"/>
</dbReference>
<dbReference type="SMART" id="SM00282">
    <property type="entry name" value="LamG"/>
    <property type="match status" value="1"/>
</dbReference>
<dbReference type="GO" id="GO:0048666">
    <property type="term" value="P:neuron development"/>
    <property type="evidence" value="ECO:0007669"/>
    <property type="project" value="UniProtKB-ARBA"/>
</dbReference>
<dbReference type="InterPro" id="IPR018097">
    <property type="entry name" value="EGF_Ca-bd_CS"/>
</dbReference>
<keyword evidence="7" id="KW-0677">Repeat</keyword>
<evidence type="ECO:0000256" key="9">
    <source>
        <dbReference type="ARBA" id="ARBA00023157"/>
    </source>
</evidence>
<dbReference type="PROSITE" id="PS50025">
    <property type="entry name" value="LAM_G_DOMAIN"/>
    <property type="match status" value="1"/>
</dbReference>
<dbReference type="EMBL" id="KY709756">
    <property type="protein sequence ID" value="AVK72307.1"/>
    <property type="molecule type" value="mRNA"/>
</dbReference>
<accession>A0A2P1DV87</accession>
<feature type="domain" description="EGF-like" evidence="15">
    <location>
        <begin position="944"/>
        <end position="981"/>
    </location>
</feature>
<dbReference type="PANTHER" id="PTHR24369">
    <property type="entry name" value="ANTIGEN BSP, PUTATIVE-RELATED"/>
    <property type="match status" value="1"/>
</dbReference>
<dbReference type="InterPro" id="IPR000483">
    <property type="entry name" value="Cys-rich_flank_reg_C"/>
</dbReference>
<proteinExistence type="evidence at transcript level"/>
<dbReference type="InterPro" id="IPR050541">
    <property type="entry name" value="LRR_TM_domain-containing"/>
</dbReference>
<dbReference type="Pfam" id="PF13855">
    <property type="entry name" value="LRR_8"/>
    <property type="match status" value="4"/>
</dbReference>
<dbReference type="SUPFAM" id="SSF57184">
    <property type="entry name" value="Growth factor receptor domain"/>
    <property type="match status" value="1"/>
</dbReference>
<dbReference type="Gene3D" id="2.60.120.200">
    <property type="match status" value="1"/>
</dbReference>
<dbReference type="PANTHER" id="PTHR24369:SF210">
    <property type="entry name" value="CHAOPTIN-RELATED"/>
    <property type="match status" value="1"/>
</dbReference>
<evidence type="ECO:0000259" key="13">
    <source>
        <dbReference type="PROSITE" id="PS01225"/>
    </source>
</evidence>
<keyword evidence="8" id="KW-0524">Neurogenesis</keyword>
<dbReference type="PROSITE" id="PS50026">
    <property type="entry name" value="EGF_3"/>
    <property type="match status" value="7"/>
</dbReference>
<feature type="signal peptide" evidence="12">
    <location>
        <begin position="1"/>
        <end position="23"/>
    </location>
</feature>
<keyword evidence="4 11" id="KW-0245">EGF-like domain</keyword>
<evidence type="ECO:0000256" key="11">
    <source>
        <dbReference type="PROSITE-ProRule" id="PRU00076"/>
    </source>
</evidence>
<dbReference type="Gene3D" id="3.80.10.10">
    <property type="entry name" value="Ribonuclease Inhibitor"/>
    <property type="match status" value="5"/>
</dbReference>
<dbReference type="InterPro" id="IPR003591">
    <property type="entry name" value="Leu-rich_rpt_typical-subtyp"/>
</dbReference>
<feature type="domain" description="EGF-like" evidence="15">
    <location>
        <begin position="1061"/>
        <end position="1099"/>
    </location>
</feature>
<evidence type="ECO:0000313" key="16">
    <source>
        <dbReference type="EMBL" id="AVK72307.1"/>
    </source>
</evidence>
<evidence type="ECO:0000256" key="7">
    <source>
        <dbReference type="ARBA" id="ARBA00022737"/>
    </source>
</evidence>
<dbReference type="FunFam" id="2.10.25.10:FF:000321">
    <property type="entry name" value="Protein delta homolog 1"/>
    <property type="match status" value="1"/>
</dbReference>
<dbReference type="SMART" id="SM00082">
    <property type="entry name" value="LRRCT"/>
    <property type="match status" value="4"/>
</dbReference>
<protein>
    <submittedName>
        <fullName evidence="16">Slit2 protein</fullName>
    </submittedName>
</protein>
<feature type="domain" description="EGF-like" evidence="15">
    <location>
        <begin position="1101"/>
        <end position="1137"/>
    </location>
</feature>
<dbReference type="PROSITE" id="PS00022">
    <property type="entry name" value="EGF_1"/>
    <property type="match status" value="7"/>
</dbReference>
<evidence type="ECO:0000256" key="3">
    <source>
        <dbReference type="ARBA" id="ARBA00022525"/>
    </source>
</evidence>
<dbReference type="GO" id="GO:0005509">
    <property type="term" value="F:calcium ion binding"/>
    <property type="evidence" value="ECO:0007669"/>
    <property type="project" value="InterPro"/>
</dbReference>
<feature type="domain" description="EGF-like" evidence="15">
    <location>
        <begin position="1023"/>
        <end position="1059"/>
    </location>
</feature>
<dbReference type="PROSITE" id="PS01186">
    <property type="entry name" value="EGF_2"/>
    <property type="match status" value="6"/>
</dbReference>
<keyword evidence="6 12" id="KW-0732">Signal</keyword>
<dbReference type="Pfam" id="PF00560">
    <property type="entry name" value="LRR_1"/>
    <property type="match status" value="2"/>
</dbReference>
<organism evidence="16">
    <name type="scientific">Isodiametra pulchra</name>
    <name type="common">Acoelomorph flatworm</name>
    <name type="synonym">Convoluta pulchra</name>
    <dbReference type="NCBI Taxonomy" id="504439"/>
    <lineage>
        <taxon>Eukaryota</taxon>
        <taxon>Metazoa</taxon>
        <taxon>Xenacoelomorpha</taxon>
        <taxon>Acoelomorpha</taxon>
        <taxon>Acoela</taxon>
        <taxon>Isodiametridae</taxon>
        <taxon>Isodiametra</taxon>
    </lineage>
</organism>
<evidence type="ECO:0000256" key="6">
    <source>
        <dbReference type="ARBA" id="ARBA00022729"/>
    </source>
</evidence>
<feature type="domain" description="Laminin G" evidence="14">
    <location>
        <begin position="1185"/>
        <end position="1385"/>
    </location>
</feature>
<comment type="subcellular location">
    <subcellularLocation>
        <location evidence="1">Secreted</location>
    </subcellularLocation>
</comment>
<dbReference type="FunFam" id="2.10.25.10:FF:000230">
    <property type="entry name" value="Delta-like protein"/>
    <property type="match status" value="1"/>
</dbReference>
<evidence type="ECO:0000256" key="4">
    <source>
        <dbReference type="ARBA" id="ARBA00022536"/>
    </source>
</evidence>
<dbReference type="Pfam" id="PF00054">
    <property type="entry name" value="Laminin_G_1"/>
    <property type="match status" value="1"/>
</dbReference>
<comment type="caution">
    <text evidence="11">Lacks conserved residue(s) required for the propagation of feature annotation.</text>
</comment>
<dbReference type="InterPro" id="IPR009030">
    <property type="entry name" value="Growth_fac_rcpt_cys_sf"/>
</dbReference>
<dbReference type="GO" id="GO:0000902">
    <property type="term" value="P:cell morphogenesis"/>
    <property type="evidence" value="ECO:0007669"/>
    <property type="project" value="UniProtKB-ARBA"/>
</dbReference>
<dbReference type="PROSITE" id="PS00010">
    <property type="entry name" value="ASX_HYDROXYL"/>
    <property type="match status" value="2"/>
</dbReference>
<dbReference type="Pfam" id="PF01463">
    <property type="entry name" value="LRRCT"/>
    <property type="match status" value="2"/>
</dbReference>
<dbReference type="Pfam" id="PF01462">
    <property type="entry name" value="LRRNT"/>
    <property type="match status" value="1"/>
</dbReference>
<evidence type="ECO:0000256" key="5">
    <source>
        <dbReference type="ARBA" id="ARBA00022614"/>
    </source>
</evidence>
<evidence type="ECO:0000259" key="15">
    <source>
        <dbReference type="PROSITE" id="PS50026"/>
    </source>
</evidence>
<name>A0A2P1DV87_ISOPU</name>
<dbReference type="SMART" id="SM00181">
    <property type="entry name" value="EGF"/>
    <property type="match status" value="7"/>
</dbReference>
<dbReference type="InterPro" id="IPR001611">
    <property type="entry name" value="Leu-rich_rpt"/>
</dbReference>
<evidence type="ECO:0000256" key="2">
    <source>
        <dbReference type="ARBA" id="ARBA00022473"/>
    </source>
</evidence>
<dbReference type="GO" id="GO:0005886">
    <property type="term" value="C:plasma membrane"/>
    <property type="evidence" value="ECO:0007669"/>
    <property type="project" value="TreeGrafter"/>
</dbReference>
<keyword evidence="10" id="KW-0325">Glycoprotein</keyword>
<feature type="disulfide bond" evidence="11">
    <location>
        <begin position="992"/>
        <end position="1009"/>
    </location>
</feature>
<feature type="domain" description="EGF-like" evidence="15">
    <location>
        <begin position="1381"/>
        <end position="1418"/>
    </location>
</feature>
<feature type="domain" description="CTCK" evidence="13">
    <location>
        <begin position="1417"/>
        <end position="1498"/>
    </location>
</feature>
<feature type="disulfide bond" evidence="11">
    <location>
        <begin position="1180"/>
        <end position="1189"/>
    </location>
</feature>
<dbReference type="SMART" id="SM00179">
    <property type="entry name" value="EGF_CA"/>
    <property type="match status" value="6"/>
</dbReference>
<feature type="disulfide bond" evidence="11">
    <location>
        <begin position="1089"/>
        <end position="1098"/>
    </location>
</feature>
<dbReference type="PROSITE" id="PS01187">
    <property type="entry name" value="EGF_CA"/>
    <property type="match status" value="1"/>
</dbReference>
<dbReference type="SMART" id="SM00013">
    <property type="entry name" value="LRRNT"/>
    <property type="match status" value="4"/>
</dbReference>
<dbReference type="InterPro" id="IPR000372">
    <property type="entry name" value="LRRNT"/>
</dbReference>
<dbReference type="CDD" id="cd00054">
    <property type="entry name" value="EGF_CA"/>
    <property type="match status" value="6"/>
</dbReference>
<evidence type="ECO:0000256" key="8">
    <source>
        <dbReference type="ARBA" id="ARBA00022902"/>
    </source>
</evidence>
<feature type="domain" description="EGF-like" evidence="15">
    <location>
        <begin position="1151"/>
        <end position="1190"/>
    </location>
</feature>
<dbReference type="FunFam" id="3.80.10.10:FF:000002">
    <property type="entry name" value="Slit guidance ligand 2"/>
    <property type="match status" value="3"/>
</dbReference>
<dbReference type="PROSITE" id="PS51450">
    <property type="entry name" value="LRR"/>
    <property type="match status" value="7"/>
</dbReference>
<reference evidence="16" key="1">
    <citation type="journal article" date="2018" name="Nature">
        <title>Convergent evolution of bilaterian nerve cords.</title>
        <authorList>
            <person name="Martin-Duran J.M."/>
            <person name="Pang K."/>
            <person name="Borve A."/>
            <person name="Le H.S."/>
            <person name="Furu A."/>
            <person name="Cannon J.T."/>
            <person name="Jondelius U."/>
            <person name="Hejnol A."/>
        </authorList>
    </citation>
    <scope>NUCLEOTIDE SEQUENCE</scope>
</reference>
<dbReference type="Pfam" id="PF00008">
    <property type="entry name" value="EGF"/>
    <property type="match status" value="5"/>
</dbReference>